<reference evidence="1" key="1">
    <citation type="submission" date="2018-05" db="EMBL/GenBank/DDBJ databases">
        <authorList>
            <person name="Lanie J.A."/>
            <person name="Ng W.-L."/>
            <person name="Kazmierczak K.M."/>
            <person name="Andrzejewski T.M."/>
            <person name="Davidsen T.M."/>
            <person name="Wayne K.J."/>
            <person name="Tettelin H."/>
            <person name="Glass J.I."/>
            <person name="Rusch D."/>
            <person name="Podicherti R."/>
            <person name="Tsui H.-C.T."/>
            <person name="Winkler M.E."/>
        </authorList>
    </citation>
    <scope>NUCLEOTIDE SEQUENCE</scope>
</reference>
<accession>A0A381YH17</accession>
<name>A0A381YH17_9ZZZZ</name>
<sequence length="51" mass="6046">MNTFPFEATYPSTLREIVQAADLFIPTSQLINDRFKCHDQLFATDFRFFKL</sequence>
<protein>
    <submittedName>
        <fullName evidence="1">Uncharacterized protein</fullName>
    </submittedName>
</protein>
<dbReference type="AlphaFoldDB" id="A0A381YH17"/>
<feature type="non-terminal residue" evidence="1">
    <location>
        <position position="51"/>
    </location>
</feature>
<gene>
    <name evidence="1" type="ORF">METZ01_LOCUS129084</name>
</gene>
<organism evidence="1">
    <name type="scientific">marine metagenome</name>
    <dbReference type="NCBI Taxonomy" id="408172"/>
    <lineage>
        <taxon>unclassified sequences</taxon>
        <taxon>metagenomes</taxon>
        <taxon>ecological metagenomes</taxon>
    </lineage>
</organism>
<proteinExistence type="predicted"/>
<evidence type="ECO:0000313" key="1">
    <source>
        <dbReference type="EMBL" id="SVA76230.1"/>
    </source>
</evidence>
<dbReference type="EMBL" id="UINC01018200">
    <property type="protein sequence ID" value="SVA76230.1"/>
    <property type="molecule type" value="Genomic_DNA"/>
</dbReference>